<accession>A0A6A6T3E2</accession>
<dbReference type="GO" id="GO:0005737">
    <property type="term" value="C:cytoplasm"/>
    <property type="evidence" value="ECO:0007669"/>
    <property type="project" value="TreeGrafter"/>
</dbReference>
<evidence type="ECO:0000256" key="2">
    <source>
        <dbReference type="RuleBase" id="RU000363"/>
    </source>
</evidence>
<dbReference type="PRINTS" id="PR00080">
    <property type="entry name" value="SDRFAMILY"/>
</dbReference>
<dbReference type="Gene3D" id="3.40.50.720">
    <property type="entry name" value="NAD(P)-binding Rossmann-like Domain"/>
    <property type="match status" value="1"/>
</dbReference>
<name>A0A6A6T3E2_9PLEO</name>
<dbReference type="GO" id="GO:0019748">
    <property type="term" value="P:secondary metabolic process"/>
    <property type="evidence" value="ECO:0007669"/>
    <property type="project" value="TreeGrafter"/>
</dbReference>
<protein>
    <submittedName>
        <fullName evidence="3">Short chain dehydrogenase</fullName>
    </submittedName>
</protein>
<proteinExistence type="inferred from homology"/>
<evidence type="ECO:0000313" key="4">
    <source>
        <dbReference type="Proteomes" id="UP000799324"/>
    </source>
</evidence>
<evidence type="ECO:0000313" key="3">
    <source>
        <dbReference type="EMBL" id="KAF2653054.1"/>
    </source>
</evidence>
<organism evidence="3 4">
    <name type="scientific">Lophiostoma macrostomum CBS 122681</name>
    <dbReference type="NCBI Taxonomy" id="1314788"/>
    <lineage>
        <taxon>Eukaryota</taxon>
        <taxon>Fungi</taxon>
        <taxon>Dikarya</taxon>
        <taxon>Ascomycota</taxon>
        <taxon>Pezizomycotina</taxon>
        <taxon>Dothideomycetes</taxon>
        <taxon>Pleosporomycetidae</taxon>
        <taxon>Pleosporales</taxon>
        <taxon>Lophiostomataceae</taxon>
        <taxon>Lophiostoma</taxon>
    </lineage>
</organism>
<dbReference type="GO" id="GO:0016491">
    <property type="term" value="F:oxidoreductase activity"/>
    <property type="evidence" value="ECO:0007669"/>
    <property type="project" value="TreeGrafter"/>
</dbReference>
<dbReference type="InterPro" id="IPR051468">
    <property type="entry name" value="Fungal_SecMetab_SDRs"/>
</dbReference>
<dbReference type="InterPro" id="IPR036291">
    <property type="entry name" value="NAD(P)-bd_dom_sf"/>
</dbReference>
<dbReference type="EMBL" id="MU004388">
    <property type="protein sequence ID" value="KAF2653054.1"/>
    <property type="molecule type" value="Genomic_DNA"/>
</dbReference>
<dbReference type="PRINTS" id="PR00081">
    <property type="entry name" value="GDHRDH"/>
</dbReference>
<keyword evidence="4" id="KW-1185">Reference proteome</keyword>
<evidence type="ECO:0000256" key="1">
    <source>
        <dbReference type="ARBA" id="ARBA00006484"/>
    </source>
</evidence>
<dbReference type="Pfam" id="PF00106">
    <property type="entry name" value="adh_short"/>
    <property type="match status" value="1"/>
</dbReference>
<dbReference type="AlphaFoldDB" id="A0A6A6T3E2"/>
<dbReference type="OrthoDB" id="7289984at2759"/>
<reference evidence="3" key="1">
    <citation type="journal article" date="2020" name="Stud. Mycol.">
        <title>101 Dothideomycetes genomes: a test case for predicting lifestyles and emergence of pathogens.</title>
        <authorList>
            <person name="Haridas S."/>
            <person name="Albert R."/>
            <person name="Binder M."/>
            <person name="Bloem J."/>
            <person name="Labutti K."/>
            <person name="Salamov A."/>
            <person name="Andreopoulos B."/>
            <person name="Baker S."/>
            <person name="Barry K."/>
            <person name="Bills G."/>
            <person name="Bluhm B."/>
            <person name="Cannon C."/>
            <person name="Castanera R."/>
            <person name="Culley D."/>
            <person name="Daum C."/>
            <person name="Ezra D."/>
            <person name="Gonzalez J."/>
            <person name="Henrissat B."/>
            <person name="Kuo A."/>
            <person name="Liang C."/>
            <person name="Lipzen A."/>
            <person name="Lutzoni F."/>
            <person name="Magnuson J."/>
            <person name="Mondo S."/>
            <person name="Nolan M."/>
            <person name="Ohm R."/>
            <person name="Pangilinan J."/>
            <person name="Park H.-J."/>
            <person name="Ramirez L."/>
            <person name="Alfaro M."/>
            <person name="Sun H."/>
            <person name="Tritt A."/>
            <person name="Yoshinaga Y."/>
            <person name="Zwiers L.-H."/>
            <person name="Turgeon B."/>
            <person name="Goodwin S."/>
            <person name="Spatafora J."/>
            <person name="Crous P."/>
            <person name="Grigoriev I."/>
        </authorList>
    </citation>
    <scope>NUCLEOTIDE SEQUENCE</scope>
    <source>
        <strain evidence="3">CBS 122681</strain>
    </source>
</reference>
<dbReference type="PANTHER" id="PTHR43544">
    <property type="entry name" value="SHORT-CHAIN DEHYDROGENASE/REDUCTASE"/>
    <property type="match status" value="1"/>
</dbReference>
<sequence>MSSEKRIILVTGASNGIGFDTTYALVATSPNNHVIMGVRNPSKGEEKLKEIQARGIQGTLSTLQLDVTSDTDIEAAVKKISSSYGRLDVLVNNAGICLTGPQTRSTLHTTFETNVYGPYLLTLALGPLLQKSSDARVINVTSGLGSIAMRTDTTNAYYQVKQSDSYRVSKAALNMVGASTAAQFDAWGCKTWSFCPGFVVTDLTGVEDRQSRRDNGAESAETSAKGIKEIVEGVRDGEVLKFIARNGEQYPW</sequence>
<dbReference type="SUPFAM" id="SSF51735">
    <property type="entry name" value="NAD(P)-binding Rossmann-fold domains"/>
    <property type="match status" value="1"/>
</dbReference>
<comment type="similarity">
    <text evidence="1 2">Belongs to the short-chain dehydrogenases/reductases (SDR) family.</text>
</comment>
<gene>
    <name evidence="3" type="ORF">K491DRAFT_634473</name>
</gene>
<dbReference type="InterPro" id="IPR002347">
    <property type="entry name" value="SDR_fam"/>
</dbReference>
<dbReference type="Proteomes" id="UP000799324">
    <property type="component" value="Unassembled WGS sequence"/>
</dbReference>
<dbReference type="PANTHER" id="PTHR43544:SF32">
    <property type="entry name" value="CHAIN DEHYDROGENASE, PUTATIVE (AFU_ORTHOLOGUE AFUA_5G01530)-RELATED"/>
    <property type="match status" value="1"/>
</dbReference>